<feature type="transmembrane region" description="Helical" evidence="7">
    <location>
        <begin position="147"/>
        <end position="166"/>
    </location>
</feature>
<evidence type="ECO:0000256" key="1">
    <source>
        <dbReference type="ARBA" id="ARBA00004141"/>
    </source>
</evidence>
<dbReference type="Proteomes" id="UP000593594">
    <property type="component" value="Chromosome"/>
</dbReference>
<evidence type="ECO:0000256" key="6">
    <source>
        <dbReference type="ARBA" id="ARBA00023136"/>
    </source>
</evidence>
<dbReference type="RefSeq" id="WP_213163412.1">
    <property type="nucleotide sequence ID" value="NZ_CP058214.1"/>
</dbReference>
<dbReference type="AlphaFoldDB" id="A0A7S8HB29"/>
<dbReference type="PANTHER" id="PTHR12778:SF10">
    <property type="entry name" value="MAJOR FACILITATOR SUPERFAMILY DOMAIN-CONTAINING PROTEIN 3"/>
    <property type="match status" value="1"/>
</dbReference>
<evidence type="ECO:0000256" key="3">
    <source>
        <dbReference type="ARBA" id="ARBA00022448"/>
    </source>
</evidence>
<dbReference type="GO" id="GO:0016020">
    <property type="term" value="C:membrane"/>
    <property type="evidence" value="ECO:0007669"/>
    <property type="project" value="UniProtKB-SubCell"/>
</dbReference>
<organism evidence="8 9">
    <name type="scientific">Kaustia mangrovi</name>
    <dbReference type="NCBI Taxonomy" id="2593653"/>
    <lineage>
        <taxon>Bacteria</taxon>
        <taxon>Pseudomonadati</taxon>
        <taxon>Pseudomonadota</taxon>
        <taxon>Alphaproteobacteria</taxon>
        <taxon>Hyphomicrobiales</taxon>
        <taxon>Parvibaculaceae</taxon>
        <taxon>Kaustia</taxon>
    </lineage>
</organism>
<accession>A0A7S8HB29</accession>
<keyword evidence="9" id="KW-1185">Reference proteome</keyword>
<evidence type="ECO:0000313" key="9">
    <source>
        <dbReference type="Proteomes" id="UP000593594"/>
    </source>
</evidence>
<comment type="subcellular location">
    <subcellularLocation>
        <location evidence="1">Membrane</location>
        <topology evidence="1">Multi-pass membrane protein</topology>
    </subcellularLocation>
</comment>
<dbReference type="EMBL" id="CP058214">
    <property type="protein sequence ID" value="QPC42180.1"/>
    <property type="molecule type" value="Genomic_DNA"/>
</dbReference>
<feature type="transmembrane region" description="Helical" evidence="7">
    <location>
        <begin position="108"/>
        <end position="127"/>
    </location>
</feature>
<keyword evidence="3" id="KW-0813">Transport</keyword>
<feature type="transmembrane region" description="Helical" evidence="7">
    <location>
        <begin position="378"/>
        <end position="401"/>
    </location>
</feature>
<feature type="transmembrane region" description="Helical" evidence="7">
    <location>
        <begin position="255"/>
        <end position="280"/>
    </location>
</feature>
<dbReference type="Gene3D" id="1.20.1250.20">
    <property type="entry name" value="MFS general substrate transporter like domains"/>
    <property type="match status" value="1"/>
</dbReference>
<evidence type="ECO:0000256" key="2">
    <source>
        <dbReference type="ARBA" id="ARBA00008335"/>
    </source>
</evidence>
<dbReference type="KEGG" id="kmn:HW532_05370"/>
<keyword evidence="5 7" id="KW-1133">Transmembrane helix</keyword>
<gene>
    <name evidence="8" type="ORF">HW532_05370</name>
</gene>
<feature type="transmembrane region" description="Helical" evidence="7">
    <location>
        <begin position="49"/>
        <end position="70"/>
    </location>
</feature>
<comment type="similarity">
    <text evidence="2">Belongs to the major facilitator superfamily.</text>
</comment>
<dbReference type="SUPFAM" id="SSF103473">
    <property type="entry name" value="MFS general substrate transporter"/>
    <property type="match status" value="1"/>
</dbReference>
<dbReference type="Pfam" id="PF07690">
    <property type="entry name" value="MFS_1"/>
    <property type="match status" value="1"/>
</dbReference>
<proteinExistence type="inferred from homology"/>
<protein>
    <submittedName>
        <fullName evidence="8">MFS transporter</fullName>
    </submittedName>
</protein>
<evidence type="ECO:0000313" key="8">
    <source>
        <dbReference type="EMBL" id="QPC42180.1"/>
    </source>
</evidence>
<dbReference type="CDD" id="cd17485">
    <property type="entry name" value="MFS_MFSD3"/>
    <property type="match status" value="1"/>
</dbReference>
<feature type="transmembrane region" description="Helical" evidence="7">
    <location>
        <begin position="287"/>
        <end position="307"/>
    </location>
</feature>
<feature type="transmembrane region" description="Helical" evidence="7">
    <location>
        <begin position="82"/>
        <end position="102"/>
    </location>
</feature>
<evidence type="ECO:0000256" key="5">
    <source>
        <dbReference type="ARBA" id="ARBA00022989"/>
    </source>
</evidence>
<feature type="transmembrane region" description="Helical" evidence="7">
    <location>
        <begin position="313"/>
        <end position="339"/>
    </location>
</feature>
<dbReference type="GO" id="GO:0022857">
    <property type="term" value="F:transmembrane transporter activity"/>
    <property type="evidence" value="ECO:0007669"/>
    <property type="project" value="InterPro"/>
</dbReference>
<dbReference type="InterPro" id="IPR036259">
    <property type="entry name" value="MFS_trans_sf"/>
</dbReference>
<dbReference type="InterPro" id="IPR014090">
    <property type="entry name" value="Siderophore_transpt_RhtX/FptX"/>
</dbReference>
<evidence type="ECO:0000256" key="4">
    <source>
        <dbReference type="ARBA" id="ARBA00022692"/>
    </source>
</evidence>
<evidence type="ECO:0000256" key="7">
    <source>
        <dbReference type="SAM" id="Phobius"/>
    </source>
</evidence>
<dbReference type="NCBIfam" id="TIGR02718">
    <property type="entry name" value="sider_RhtX_FptX"/>
    <property type="match status" value="1"/>
</dbReference>
<sequence>MTAATIAGMGRWRLFVILAGLYLAQSIPTYLIAAAIPPIMREAGVSRSMIGLISVLMLPLVLKFLWAPQVDRLRPIARAHRAGWVLITQCGIVAAIASLALIEPSDAVAFLAIGFVMALFLSTQDIATDGYATRSLARRDRPIGNAIQGGAVAFGVVVGGTLSLIVYKHFGWQPMVLVIAAVSLVPLVAAFAMREGEDGPAPGAAAGPRPSLRAFLARPEARSVLAIALVYRASEGFVKAMEGPYMVDRGVPLDVIGYLSGGSAATAGLVGSGLAAILLLKMGQGRVLGLLGALRTVCFALFALHAFDVVTGYWPLFGAAAFQTLIRYMEIVALYSLFMAVASSDQPGTDFTVLACAQLIVYLVGSSLAGVLADWLGYGVLFALATAISAVAVIVAVPLVARARAMGEEPSAPPGAELLETR</sequence>
<dbReference type="PANTHER" id="PTHR12778">
    <property type="entry name" value="SOLUTE CARRIER FAMILY 33 ACETYL-COA TRANSPORTER -RELATED"/>
    <property type="match status" value="1"/>
</dbReference>
<reference evidence="8 9" key="1">
    <citation type="submission" date="2020-06" db="EMBL/GenBank/DDBJ databases">
        <title>Genome sequence of 2 isolates from Red Sea Mangroves.</title>
        <authorList>
            <person name="Sefrji F."/>
            <person name="Michoud G."/>
            <person name="Merlino G."/>
            <person name="Daffonchio D."/>
        </authorList>
    </citation>
    <scope>NUCLEOTIDE SEQUENCE [LARGE SCALE GENOMIC DNA]</scope>
    <source>
        <strain evidence="8 9">R1DC25</strain>
    </source>
</reference>
<keyword evidence="4 7" id="KW-0812">Transmembrane</keyword>
<dbReference type="InterPro" id="IPR011701">
    <property type="entry name" value="MFS"/>
</dbReference>
<name>A0A7S8HB29_9HYPH</name>
<feature type="transmembrane region" description="Helical" evidence="7">
    <location>
        <begin position="351"/>
        <end position="372"/>
    </location>
</feature>
<dbReference type="InterPro" id="IPR004752">
    <property type="entry name" value="AmpG_permease/AT-1"/>
</dbReference>
<keyword evidence="6 7" id="KW-0472">Membrane</keyword>